<name>A0A1D2JMX7_PARBR</name>
<proteinExistence type="predicted"/>
<organism evidence="2 3">
    <name type="scientific">Paracoccidioides brasiliensis</name>
    <dbReference type="NCBI Taxonomy" id="121759"/>
    <lineage>
        <taxon>Eukaryota</taxon>
        <taxon>Fungi</taxon>
        <taxon>Dikarya</taxon>
        <taxon>Ascomycota</taxon>
        <taxon>Pezizomycotina</taxon>
        <taxon>Eurotiomycetes</taxon>
        <taxon>Eurotiomycetidae</taxon>
        <taxon>Onygenales</taxon>
        <taxon>Ajellomycetaceae</taxon>
        <taxon>Paracoccidioides</taxon>
    </lineage>
</organism>
<accession>A0A1D2JMX7</accession>
<dbReference type="VEuPathDB" id="FungiDB:PADG_11758"/>
<comment type="caution">
    <text evidence="2">The sequence shown here is derived from an EMBL/GenBank/DDBJ whole genome shotgun (WGS) entry which is preliminary data.</text>
</comment>
<dbReference type="Proteomes" id="UP000242814">
    <property type="component" value="Unassembled WGS sequence"/>
</dbReference>
<reference evidence="2 3" key="1">
    <citation type="submission" date="2016-06" db="EMBL/GenBank/DDBJ databases">
        <authorList>
            <person name="Kjaerup R.B."/>
            <person name="Dalgaard T.S."/>
            <person name="Juul-Madsen H.R."/>
        </authorList>
    </citation>
    <scope>NUCLEOTIDE SEQUENCE [LARGE SCALE GENOMIC DNA]</scope>
    <source>
        <strain evidence="2 3">Pb300</strain>
    </source>
</reference>
<dbReference type="AlphaFoldDB" id="A0A1D2JMX7"/>
<sequence length="170" mass="20060">MATPPEFEEEFTGLAKLTGSVAHANTRGEEFCTNKPIGSNLVTRRHRIVRGEQRDIFWRRWTMDDGRWTMDDGRWTMERMDNLSADNPLQHCELFGRAVNKFPVQLGYCIEKCSYTHNFEYMVQHYACTEREREREREKTTRKEQSRAEVDISARTRNPVVHVVNMNMSP</sequence>
<protein>
    <submittedName>
        <fullName evidence="2">Uncharacterized protein</fullName>
    </submittedName>
</protein>
<dbReference type="VEuPathDB" id="FungiDB:PABG_11276"/>
<gene>
    <name evidence="2" type="ORF">ACO22_00960</name>
</gene>
<evidence type="ECO:0000313" key="2">
    <source>
        <dbReference type="EMBL" id="ODH43988.1"/>
    </source>
</evidence>
<feature type="region of interest" description="Disordered" evidence="1">
    <location>
        <begin position="132"/>
        <end position="154"/>
    </location>
</feature>
<dbReference type="EMBL" id="LZYO01000021">
    <property type="protein sequence ID" value="ODH43988.1"/>
    <property type="molecule type" value="Genomic_DNA"/>
</dbReference>
<evidence type="ECO:0000313" key="3">
    <source>
        <dbReference type="Proteomes" id="UP000242814"/>
    </source>
</evidence>
<evidence type="ECO:0000256" key="1">
    <source>
        <dbReference type="SAM" id="MobiDB-lite"/>
    </source>
</evidence>